<keyword evidence="2" id="KW-1185">Reference proteome</keyword>
<evidence type="ECO:0000313" key="1">
    <source>
        <dbReference type="EMBL" id="MBB6326643.1"/>
    </source>
</evidence>
<comment type="caution">
    <text evidence="1">The sequence shown here is derived from an EMBL/GenBank/DDBJ whole genome shotgun (WGS) entry which is preliminary data.</text>
</comment>
<protein>
    <submittedName>
        <fullName evidence="1">Uncharacterized protein</fullName>
    </submittedName>
</protein>
<organism evidence="1 2">
    <name type="scientific">Algoriphagus iocasae</name>
    <dbReference type="NCBI Taxonomy" id="1836499"/>
    <lineage>
        <taxon>Bacteria</taxon>
        <taxon>Pseudomonadati</taxon>
        <taxon>Bacteroidota</taxon>
        <taxon>Cytophagia</taxon>
        <taxon>Cytophagales</taxon>
        <taxon>Cyclobacteriaceae</taxon>
        <taxon>Algoriphagus</taxon>
    </lineage>
</organism>
<sequence length="51" mass="6008">MNGWILNRYLFFFKSSSPTLELKSRNKITLVANPRIFSKVDFNCNPVRKES</sequence>
<name>A0A841MID6_9BACT</name>
<proteinExistence type="predicted"/>
<evidence type="ECO:0000313" key="2">
    <source>
        <dbReference type="Proteomes" id="UP000588604"/>
    </source>
</evidence>
<dbReference type="Proteomes" id="UP000588604">
    <property type="component" value="Unassembled WGS sequence"/>
</dbReference>
<accession>A0A841MID6</accession>
<dbReference type="EMBL" id="JACIJO010000002">
    <property type="protein sequence ID" value="MBB6326643.1"/>
    <property type="molecule type" value="Genomic_DNA"/>
</dbReference>
<reference evidence="1 2" key="1">
    <citation type="submission" date="2020-08" db="EMBL/GenBank/DDBJ databases">
        <title>Genomic Encyclopedia of Type Strains, Phase IV (KMG-IV): sequencing the most valuable type-strain genomes for metagenomic binning, comparative biology and taxonomic classification.</title>
        <authorList>
            <person name="Goeker M."/>
        </authorList>
    </citation>
    <scope>NUCLEOTIDE SEQUENCE [LARGE SCALE GENOMIC DNA]</scope>
    <source>
        <strain evidence="1 2">DSM 102044</strain>
    </source>
</reference>
<dbReference type="AlphaFoldDB" id="A0A841MID6"/>
<gene>
    <name evidence="1" type="ORF">FHS59_002271</name>
</gene>